<gene>
    <name evidence="1" type="ORF">USDA257_c07490</name>
</gene>
<dbReference type="Proteomes" id="UP000006180">
    <property type="component" value="Chromosome"/>
</dbReference>
<accession>I3X0D6</accession>
<evidence type="ECO:0000313" key="1">
    <source>
        <dbReference type="EMBL" id="AFL49342.1"/>
    </source>
</evidence>
<organism evidence="1 2">
    <name type="scientific">Sinorhizobium fredii (strain USDA 257)</name>
    <dbReference type="NCBI Taxonomy" id="1185652"/>
    <lineage>
        <taxon>Bacteria</taxon>
        <taxon>Pseudomonadati</taxon>
        <taxon>Pseudomonadota</taxon>
        <taxon>Alphaproteobacteria</taxon>
        <taxon>Hyphomicrobiales</taxon>
        <taxon>Rhizobiaceae</taxon>
        <taxon>Sinorhizobium/Ensifer group</taxon>
        <taxon>Sinorhizobium</taxon>
    </lineage>
</organism>
<dbReference type="AlphaFoldDB" id="I3X0D6"/>
<evidence type="ECO:0000313" key="2">
    <source>
        <dbReference type="Proteomes" id="UP000006180"/>
    </source>
</evidence>
<dbReference type="HOGENOM" id="CLU_3239651_0_0_5"/>
<dbReference type="KEGG" id="sfd:USDA257_c07490"/>
<dbReference type="EMBL" id="CP003563">
    <property type="protein sequence ID" value="AFL49342.1"/>
    <property type="molecule type" value="Genomic_DNA"/>
</dbReference>
<sequence length="43" mass="4556">MTGRRLRLGDGVEAAALSGFLFAPSASRGNRGPCRTGHFRLPV</sequence>
<protein>
    <submittedName>
        <fullName evidence="1">Uncharacterized protein</fullName>
    </submittedName>
</protein>
<name>I3X0D6_SINF2</name>
<proteinExistence type="predicted"/>
<dbReference type="PATRIC" id="fig|1185652.3.peg.778"/>
<reference evidence="1 2" key="1">
    <citation type="journal article" date="2012" name="J. Bacteriol.">
        <title>Complete genome sequence of the broad-host-range strain Sinorhizobium fredii USDA257.</title>
        <authorList>
            <person name="Schuldes J."/>
            <person name="Rodriguez Orbegoso M."/>
            <person name="Schmeisser C."/>
            <person name="Krishnan H.B."/>
            <person name="Daniel R."/>
            <person name="Streit W.R."/>
        </authorList>
    </citation>
    <scope>NUCLEOTIDE SEQUENCE [LARGE SCALE GENOMIC DNA]</scope>
    <source>
        <strain evidence="1 2">USDA 257</strain>
    </source>
</reference>